<dbReference type="Gene3D" id="3.30.70.1060">
    <property type="entry name" value="Dimeric alpha+beta barrel"/>
    <property type="match status" value="1"/>
</dbReference>
<reference evidence="2" key="1">
    <citation type="submission" date="2016-03" db="EMBL/GenBank/DDBJ databases">
        <authorList>
            <person name="Borrel G."/>
            <person name="Mccann A."/>
            <person name="O'Toole P.W."/>
        </authorList>
    </citation>
    <scope>NUCLEOTIDE SEQUENCE</scope>
    <source>
        <strain evidence="2">183</strain>
    </source>
</reference>
<gene>
    <name evidence="2" type="ORF">A3207_03770</name>
</gene>
<evidence type="ECO:0000313" key="2">
    <source>
        <dbReference type="EMBL" id="TQS81530.1"/>
    </source>
</evidence>
<feature type="domain" description="Muconolactone isomerase" evidence="1">
    <location>
        <begin position="52"/>
        <end position="91"/>
    </location>
</feature>
<sequence length="112" mass="12415">MEQYLVMFKLREESYGGSEEEAAFMLSDQIIPSLERLSEIESDNGVMGGFIEGQRSGAFIFSVKDYEELDKTLASLPIMNVYDVDVAPLQTISSALDRDRNIVGEVKKAAGL</sequence>
<evidence type="ECO:0000259" key="1">
    <source>
        <dbReference type="Pfam" id="PF02426"/>
    </source>
</evidence>
<accession>A0A8J8PCC1</accession>
<dbReference type="RefSeq" id="WP_400195455.1">
    <property type="nucleotide sequence ID" value="NZ_CAYAYE010000017.1"/>
</dbReference>
<organism evidence="2 3">
    <name type="scientific">Candidatus Methanomassiliicoccus intestinalis</name>
    <dbReference type="NCBI Taxonomy" id="1406512"/>
    <lineage>
        <taxon>Archaea</taxon>
        <taxon>Methanobacteriati</taxon>
        <taxon>Thermoplasmatota</taxon>
        <taxon>Thermoplasmata</taxon>
        <taxon>Methanomassiliicoccales</taxon>
        <taxon>Methanomassiliicoccaceae</taxon>
        <taxon>Methanomassiliicoccus</taxon>
    </lineage>
</organism>
<dbReference type="Proteomes" id="UP000752814">
    <property type="component" value="Unassembled WGS sequence"/>
</dbReference>
<dbReference type="InterPro" id="IPR011008">
    <property type="entry name" value="Dimeric_a/b-barrel"/>
</dbReference>
<dbReference type="AlphaFoldDB" id="A0A8J8PCC1"/>
<dbReference type="EMBL" id="LVVT01000022">
    <property type="protein sequence ID" value="TQS81530.1"/>
    <property type="molecule type" value="Genomic_DNA"/>
</dbReference>
<name>A0A8J8PCC1_9ARCH</name>
<comment type="caution">
    <text evidence="2">The sequence shown here is derived from an EMBL/GenBank/DDBJ whole genome shotgun (WGS) entry which is preliminary data.</text>
</comment>
<dbReference type="Pfam" id="PF02426">
    <property type="entry name" value="MIase"/>
    <property type="match status" value="1"/>
</dbReference>
<dbReference type="SUPFAM" id="SSF54909">
    <property type="entry name" value="Dimeric alpha+beta barrel"/>
    <property type="match status" value="1"/>
</dbReference>
<protein>
    <recommendedName>
        <fullName evidence="1">Muconolactone isomerase domain-containing protein</fullName>
    </recommendedName>
</protein>
<evidence type="ECO:0000313" key="3">
    <source>
        <dbReference type="Proteomes" id="UP000752814"/>
    </source>
</evidence>
<proteinExistence type="predicted"/>
<dbReference type="InterPro" id="IPR026029">
    <property type="entry name" value="MLI_dom"/>
</dbReference>